<sequence length="101" mass="11423">MNTLHYCHRSEFAVAVDLKRKSFKYIPYKTAHYVPTPPFSLNLGCNGNLSPIFTKETAIPYPHATHAVRFCLLLVYAPRSSITGFNTGFIECTSLHFSQIL</sequence>
<dbReference type="Proteomes" id="UP000606786">
    <property type="component" value="Unassembled WGS sequence"/>
</dbReference>
<dbReference type="AlphaFoldDB" id="A0A811V493"/>
<organism evidence="1 2">
    <name type="scientific">Ceratitis capitata</name>
    <name type="common">Mediterranean fruit fly</name>
    <name type="synonym">Tephritis capitata</name>
    <dbReference type="NCBI Taxonomy" id="7213"/>
    <lineage>
        <taxon>Eukaryota</taxon>
        <taxon>Metazoa</taxon>
        <taxon>Ecdysozoa</taxon>
        <taxon>Arthropoda</taxon>
        <taxon>Hexapoda</taxon>
        <taxon>Insecta</taxon>
        <taxon>Pterygota</taxon>
        <taxon>Neoptera</taxon>
        <taxon>Endopterygota</taxon>
        <taxon>Diptera</taxon>
        <taxon>Brachycera</taxon>
        <taxon>Muscomorpha</taxon>
        <taxon>Tephritoidea</taxon>
        <taxon>Tephritidae</taxon>
        <taxon>Ceratitis</taxon>
        <taxon>Ceratitis</taxon>
    </lineage>
</organism>
<dbReference type="EMBL" id="CAJHJT010000034">
    <property type="protein sequence ID" value="CAD7006259.1"/>
    <property type="molecule type" value="Genomic_DNA"/>
</dbReference>
<reference evidence="1" key="1">
    <citation type="submission" date="2020-11" db="EMBL/GenBank/DDBJ databases">
        <authorList>
            <person name="Whitehead M."/>
        </authorList>
    </citation>
    <scope>NUCLEOTIDE SEQUENCE</scope>
    <source>
        <strain evidence="1">EGII</strain>
    </source>
</reference>
<gene>
    <name evidence="1" type="ORF">CCAP1982_LOCUS14584</name>
</gene>
<comment type="caution">
    <text evidence="1">The sequence shown here is derived from an EMBL/GenBank/DDBJ whole genome shotgun (WGS) entry which is preliminary data.</text>
</comment>
<proteinExistence type="predicted"/>
<evidence type="ECO:0000313" key="2">
    <source>
        <dbReference type="Proteomes" id="UP000606786"/>
    </source>
</evidence>
<accession>A0A811V493</accession>
<keyword evidence="2" id="KW-1185">Reference proteome</keyword>
<protein>
    <submittedName>
        <fullName evidence="1">(Mediterranean fruit fly) hypothetical protein</fullName>
    </submittedName>
</protein>
<evidence type="ECO:0000313" key="1">
    <source>
        <dbReference type="EMBL" id="CAD7006259.1"/>
    </source>
</evidence>
<name>A0A811V493_CERCA</name>